<keyword evidence="2" id="KW-1185">Reference proteome</keyword>
<accession>A0A3M2LNQ8</accession>
<proteinExistence type="predicted"/>
<protein>
    <submittedName>
        <fullName evidence="1">STAS domain-containing protein</fullName>
    </submittedName>
</protein>
<name>A0A3M2LNQ8_9ACTN</name>
<dbReference type="EMBL" id="RFFJ01000079">
    <property type="protein sequence ID" value="RMI39101.1"/>
    <property type="molecule type" value="Genomic_DNA"/>
</dbReference>
<gene>
    <name evidence="1" type="ORF">EBN88_15580</name>
</gene>
<dbReference type="SUPFAM" id="SSF52091">
    <property type="entry name" value="SpoIIaa-like"/>
    <property type="match status" value="1"/>
</dbReference>
<evidence type="ECO:0000313" key="2">
    <source>
        <dbReference type="Proteomes" id="UP000278673"/>
    </source>
</evidence>
<dbReference type="AlphaFoldDB" id="A0A3M2LNQ8"/>
<evidence type="ECO:0000313" key="1">
    <source>
        <dbReference type="EMBL" id="RMI39101.1"/>
    </source>
</evidence>
<sequence>MSSARGAGPCWCEGRPEMGDVEFVVEGPVRRADVPGLCERLAALVRERGARVVTVNARRLGGPGADALQAVTRLRLTARRLDCELRFEGLDERLLGLLGWLGLGQVVGEAEEREEALGVKERVDSRDPPV</sequence>
<dbReference type="Gene3D" id="3.30.750.24">
    <property type="entry name" value="STAS domain"/>
    <property type="match status" value="1"/>
</dbReference>
<reference evidence="1 2" key="1">
    <citation type="submission" date="2018-10" db="EMBL/GenBank/DDBJ databases">
        <title>Isolation, diversity and antifungal activity of actinobacteria from wheat.</title>
        <authorList>
            <person name="Han C."/>
        </authorList>
    </citation>
    <scope>NUCLEOTIDE SEQUENCE [LARGE SCALE GENOMIC DNA]</scope>
    <source>
        <strain evidence="1 2">NEAU-YY642</strain>
    </source>
</reference>
<dbReference type="InterPro" id="IPR036513">
    <property type="entry name" value="STAS_dom_sf"/>
</dbReference>
<comment type="caution">
    <text evidence="1">The sequence shown here is derived from an EMBL/GenBank/DDBJ whole genome shotgun (WGS) entry which is preliminary data.</text>
</comment>
<organism evidence="1 2">
    <name type="scientific">Streptomyces triticirhizae</name>
    <dbReference type="NCBI Taxonomy" id="2483353"/>
    <lineage>
        <taxon>Bacteria</taxon>
        <taxon>Bacillati</taxon>
        <taxon>Actinomycetota</taxon>
        <taxon>Actinomycetes</taxon>
        <taxon>Kitasatosporales</taxon>
        <taxon>Streptomycetaceae</taxon>
        <taxon>Streptomyces</taxon>
    </lineage>
</organism>
<dbReference type="Proteomes" id="UP000278673">
    <property type="component" value="Unassembled WGS sequence"/>
</dbReference>